<dbReference type="InterPro" id="IPR041614">
    <property type="entry name" value="DprA_WH"/>
</dbReference>
<dbReference type="Gene3D" id="1.10.10.10">
    <property type="entry name" value="Winged helix-like DNA-binding domain superfamily/Winged helix DNA-binding domain"/>
    <property type="match status" value="1"/>
</dbReference>
<dbReference type="Gene3D" id="3.40.50.450">
    <property type="match status" value="1"/>
</dbReference>
<dbReference type="EMBL" id="JTDK01000010">
    <property type="protein sequence ID" value="KHK97508.1"/>
    <property type="molecule type" value="Genomic_DNA"/>
</dbReference>
<gene>
    <name evidence="4" type="ORF">LK09_12240</name>
</gene>
<comment type="caution">
    <text evidence="4">The sequence shown here is derived from an EMBL/GenBank/DDBJ whole genome shotgun (WGS) entry which is preliminary data.</text>
</comment>
<organism evidence="4 5">
    <name type="scientific">Microbacterium mangrovi</name>
    <dbReference type="NCBI Taxonomy" id="1348253"/>
    <lineage>
        <taxon>Bacteria</taxon>
        <taxon>Bacillati</taxon>
        <taxon>Actinomycetota</taxon>
        <taxon>Actinomycetes</taxon>
        <taxon>Micrococcales</taxon>
        <taxon>Microbacteriaceae</taxon>
        <taxon>Microbacterium</taxon>
    </lineage>
</organism>
<dbReference type="NCBIfam" id="TIGR00732">
    <property type="entry name" value="dprA"/>
    <property type="match status" value="1"/>
</dbReference>
<dbReference type="Pfam" id="PF02481">
    <property type="entry name" value="DNA_processg_A"/>
    <property type="match status" value="1"/>
</dbReference>
<dbReference type="GO" id="GO:0009294">
    <property type="term" value="P:DNA-mediated transformation"/>
    <property type="evidence" value="ECO:0007669"/>
    <property type="project" value="InterPro"/>
</dbReference>
<evidence type="ECO:0000259" key="3">
    <source>
        <dbReference type="Pfam" id="PF17782"/>
    </source>
</evidence>
<dbReference type="InterPro" id="IPR003488">
    <property type="entry name" value="DprA"/>
</dbReference>
<evidence type="ECO:0000313" key="5">
    <source>
        <dbReference type="Proteomes" id="UP000031030"/>
    </source>
</evidence>
<comment type="similarity">
    <text evidence="1">Belongs to the DprA/Smf family.</text>
</comment>
<evidence type="ECO:0000256" key="1">
    <source>
        <dbReference type="ARBA" id="ARBA00006525"/>
    </source>
</evidence>
<reference evidence="4 5" key="1">
    <citation type="submission" date="2014-11" db="EMBL/GenBank/DDBJ databases">
        <title>Genome sequence of Microbacterium mangrovi MUSC 115(T).</title>
        <authorList>
            <person name="Lee L.-H."/>
        </authorList>
    </citation>
    <scope>NUCLEOTIDE SEQUENCE [LARGE SCALE GENOMIC DNA]</scope>
    <source>
        <strain evidence="4 5">MUSC 115</strain>
    </source>
</reference>
<dbReference type="AlphaFoldDB" id="A0A0B2A6V2"/>
<evidence type="ECO:0000259" key="2">
    <source>
        <dbReference type="Pfam" id="PF02481"/>
    </source>
</evidence>
<dbReference type="InterPro" id="IPR057666">
    <property type="entry name" value="DrpA_SLOG"/>
</dbReference>
<feature type="domain" description="Smf/DprA SLOG" evidence="2">
    <location>
        <begin position="115"/>
        <end position="328"/>
    </location>
</feature>
<dbReference type="SUPFAM" id="SSF102405">
    <property type="entry name" value="MCP/YpsA-like"/>
    <property type="match status" value="1"/>
</dbReference>
<sequence>MTAPFADERSLMSAIAALGRDVGAPHRARDDLARVVWAGLVEPGDGIAGMLIDTLGAQEALRVAQCARPGAAPPPAIDLSPRDWADALARWRPRLASASDPGNALRVAAARSIRLVMPGDADWPAPLDDLGHHRPVCLWVRGDSRRLGGDGNPAVAIVGARAATGYGEHVAGELAADLAGRGLTVVSGGAYGIDGTAHRAALAVGGTTIAVMAGGVDRAYPAGHTALFDEIAATGVVISEVPCGGSPTKWRFLSRNRLIAALTGATVVVEAGVRSGSLNTANHAATLGRPIGAVPGPITSPSSAGCHRLLREYDARCITDARDIVELLDPGTLFDMGDGASADSAGVRPRTDDLMRVRDALSTRSRRDVDDVARRSGMSLAEVETRLGLLLIAGEVDRGPDGWLLGATGTG</sequence>
<proteinExistence type="inferred from homology"/>
<accession>A0A0B2A6V2</accession>
<keyword evidence="5" id="KW-1185">Reference proteome</keyword>
<evidence type="ECO:0000313" key="4">
    <source>
        <dbReference type="EMBL" id="KHK97508.1"/>
    </source>
</evidence>
<keyword evidence="4" id="KW-0238">DNA-binding</keyword>
<dbReference type="Proteomes" id="UP000031030">
    <property type="component" value="Unassembled WGS sequence"/>
</dbReference>
<dbReference type="Pfam" id="PF17782">
    <property type="entry name" value="WHD_DprA"/>
    <property type="match status" value="1"/>
</dbReference>
<name>A0A0B2A6V2_9MICO</name>
<dbReference type="InterPro" id="IPR036388">
    <property type="entry name" value="WH-like_DNA-bd_sf"/>
</dbReference>
<feature type="domain" description="DprA winged helix" evidence="3">
    <location>
        <begin position="348"/>
        <end position="402"/>
    </location>
</feature>
<dbReference type="RefSeq" id="WP_039399579.1">
    <property type="nucleotide sequence ID" value="NZ_JTDK01000010.1"/>
</dbReference>
<dbReference type="GO" id="GO:0003677">
    <property type="term" value="F:DNA binding"/>
    <property type="evidence" value="ECO:0007669"/>
    <property type="project" value="UniProtKB-KW"/>
</dbReference>
<protein>
    <submittedName>
        <fullName evidence="4">DNA-binding protein</fullName>
    </submittedName>
</protein>
<dbReference type="STRING" id="1348253.LK09_12240"/>
<dbReference type="PANTHER" id="PTHR43022:SF1">
    <property type="entry name" value="PROTEIN SMF"/>
    <property type="match status" value="1"/>
</dbReference>
<dbReference type="PANTHER" id="PTHR43022">
    <property type="entry name" value="PROTEIN SMF"/>
    <property type="match status" value="1"/>
</dbReference>